<name>C5LEV1_PERM5</name>
<organism evidence="2">
    <name type="scientific">Perkinsus marinus (strain ATCC 50983 / TXsc)</name>
    <dbReference type="NCBI Taxonomy" id="423536"/>
    <lineage>
        <taxon>Eukaryota</taxon>
        <taxon>Sar</taxon>
        <taxon>Alveolata</taxon>
        <taxon>Perkinsozoa</taxon>
        <taxon>Perkinsea</taxon>
        <taxon>Perkinsida</taxon>
        <taxon>Perkinsidae</taxon>
        <taxon>Perkinsus</taxon>
    </lineage>
</organism>
<evidence type="ECO:0000313" key="2">
    <source>
        <dbReference type="Proteomes" id="UP000007800"/>
    </source>
</evidence>
<dbReference type="GeneID" id="9037942"/>
<protein>
    <recommendedName>
        <fullName evidence="3">N-acetyltransferase domain-containing protein</fullName>
    </recommendedName>
</protein>
<keyword evidence="2" id="KW-1185">Reference proteome</keyword>
<dbReference type="EMBL" id="GG681386">
    <property type="protein sequence ID" value="EER04717.1"/>
    <property type="molecule type" value="Genomic_DNA"/>
</dbReference>
<dbReference type="OMA" id="AHEGYRG"/>
<sequence length="208" mass="23544">MTTILLPYLFYAMLPIAIGLELRTLKGFNGKRRIKKHPLEFRLAKSAEEKQTPKEYKDSRVYVAIENRFLSQKVIAGSVEFGVVQTDYHGDWVYINKVSARGEYKKVLLETEILDRLIQYIHKTDPGAVAVWARLPVPIDASEKNVYLEAGFEDRGVVDSAHNLVYVLPRPTAEVLPIIADGRLEYLLNNLLNAGAANKGSSNWQKRS</sequence>
<dbReference type="RefSeq" id="XP_002772901.1">
    <property type="nucleotide sequence ID" value="XM_002772855.1"/>
</dbReference>
<proteinExistence type="predicted"/>
<evidence type="ECO:0000313" key="1">
    <source>
        <dbReference type="EMBL" id="EER04717.1"/>
    </source>
</evidence>
<reference evidence="1 2" key="1">
    <citation type="submission" date="2008-07" db="EMBL/GenBank/DDBJ databases">
        <authorList>
            <person name="El-Sayed N."/>
            <person name="Caler E."/>
            <person name="Inman J."/>
            <person name="Amedeo P."/>
            <person name="Hass B."/>
            <person name="Wortman J."/>
        </authorList>
    </citation>
    <scope>NUCLEOTIDE SEQUENCE [LARGE SCALE GENOMIC DNA]</scope>
    <source>
        <strain evidence="2">ATCC 50983 / TXsc</strain>
    </source>
</reference>
<gene>
    <name evidence="1" type="ORF">Pmar_PMAR013242</name>
</gene>
<dbReference type="InParanoid" id="C5LEV1"/>
<accession>C5LEV1</accession>
<dbReference type="AlphaFoldDB" id="C5LEV1"/>
<evidence type="ECO:0008006" key="3">
    <source>
        <dbReference type="Google" id="ProtNLM"/>
    </source>
</evidence>
<dbReference type="Proteomes" id="UP000007800">
    <property type="component" value="Unassembled WGS sequence"/>
</dbReference>